<name>A0A0S7C1W3_9BACT</name>
<gene>
    <name evidence="2" type="ORF">TBC1_111294</name>
</gene>
<accession>A0A0S7C1W3</accession>
<dbReference type="RefSeq" id="WP_062039941.1">
    <property type="nucleotide sequence ID" value="NZ_DF968182.1"/>
</dbReference>
<feature type="domain" description="Secretion system C-terminal sorting" evidence="1">
    <location>
        <begin position="245"/>
        <end position="318"/>
    </location>
</feature>
<organism evidence="2">
    <name type="scientific">Lentimicrobium saccharophilum</name>
    <dbReference type="NCBI Taxonomy" id="1678841"/>
    <lineage>
        <taxon>Bacteria</taxon>
        <taxon>Pseudomonadati</taxon>
        <taxon>Bacteroidota</taxon>
        <taxon>Bacteroidia</taxon>
        <taxon>Bacteroidales</taxon>
        <taxon>Lentimicrobiaceae</taxon>
        <taxon>Lentimicrobium</taxon>
    </lineage>
</organism>
<evidence type="ECO:0000259" key="1">
    <source>
        <dbReference type="Pfam" id="PF18962"/>
    </source>
</evidence>
<evidence type="ECO:0000313" key="2">
    <source>
        <dbReference type="EMBL" id="GAP43152.1"/>
    </source>
</evidence>
<dbReference type="NCBIfam" id="TIGR04183">
    <property type="entry name" value="Por_Secre_tail"/>
    <property type="match status" value="1"/>
</dbReference>
<evidence type="ECO:0000313" key="3">
    <source>
        <dbReference type="Proteomes" id="UP000053091"/>
    </source>
</evidence>
<dbReference type="AlphaFoldDB" id="A0A0S7C1W3"/>
<dbReference type="OrthoDB" id="1076548at2"/>
<proteinExistence type="predicted"/>
<dbReference type="InterPro" id="IPR026444">
    <property type="entry name" value="Secre_tail"/>
</dbReference>
<sequence>MKKILFTISILILSVETGFTQTNVYHPFPDSAIWRVDYYYNYAFQHPCYVRYYFQYFVQGDTLINSCIYKKIYRSSVQVDTVSCNSPMNPPAAPASGYAGALKDDSLANKTFFVFPDTTVDSLLYDYNLGVGDTLNGIISHYFVYNFDLVVISTDSVLINGQYRKKWNFDMIGHNIYPYIIEGIGSNFGLIEPVYSYAIDFTDRYLVCARNSSVIYFLSDYPSSVGCELVLNSGPEIRLTGKPAVFPNPFSYKTTLRSDYNFSDATLTIINSSGQQVKIIKNFNDREIDLYRDNLPSGIYLLILESEHNIIATEKLAIVD</sequence>
<dbReference type="EMBL" id="DF968182">
    <property type="protein sequence ID" value="GAP43152.1"/>
    <property type="molecule type" value="Genomic_DNA"/>
</dbReference>
<dbReference type="Pfam" id="PF18962">
    <property type="entry name" value="Por_Secre_tail"/>
    <property type="match status" value="1"/>
</dbReference>
<reference evidence="2" key="1">
    <citation type="journal article" date="2015" name="Genome Announc.">
        <title>Draft Genome Sequence of Bacteroidales Strain TBC1, a Novel Isolate from a Methanogenic Wastewater Treatment System.</title>
        <authorList>
            <person name="Tourlousse D.M."/>
            <person name="Matsuura N."/>
            <person name="Sun L."/>
            <person name="Toyonaga M."/>
            <person name="Kuroda K."/>
            <person name="Ohashi A."/>
            <person name="Cruz R."/>
            <person name="Yamaguchi T."/>
            <person name="Sekiguchi Y."/>
        </authorList>
    </citation>
    <scope>NUCLEOTIDE SEQUENCE [LARGE SCALE GENOMIC DNA]</scope>
    <source>
        <strain evidence="2">TBC1</strain>
    </source>
</reference>
<dbReference type="Proteomes" id="UP000053091">
    <property type="component" value="Unassembled WGS sequence"/>
</dbReference>
<keyword evidence="3" id="KW-1185">Reference proteome</keyword>
<protein>
    <submittedName>
        <fullName evidence="2">Protein containing Por secretion system C-terminal sorting domain</fullName>
    </submittedName>
</protein>